<comment type="caution">
    <text evidence="2">The sequence shown here is derived from an EMBL/GenBank/DDBJ whole genome shotgun (WGS) entry which is preliminary data.</text>
</comment>
<feature type="domain" description="SnoaL-like" evidence="1">
    <location>
        <begin position="15"/>
        <end position="118"/>
    </location>
</feature>
<dbReference type="SUPFAM" id="SSF54427">
    <property type="entry name" value="NTF2-like"/>
    <property type="match status" value="1"/>
</dbReference>
<dbReference type="EMBL" id="JAKZBV010000001">
    <property type="protein sequence ID" value="MCH6471826.1"/>
    <property type="molecule type" value="Genomic_DNA"/>
</dbReference>
<gene>
    <name evidence="2" type="ORF">L0M17_17950</name>
</gene>
<keyword evidence="3" id="KW-1185">Reference proteome</keyword>
<evidence type="ECO:0000313" key="2">
    <source>
        <dbReference type="EMBL" id="MCH6471826.1"/>
    </source>
</evidence>
<evidence type="ECO:0000313" key="3">
    <source>
        <dbReference type="Proteomes" id="UP001202922"/>
    </source>
</evidence>
<sequence length="151" mass="16644">MDTAGGINRLPVGPVRRMFAAASRHDLEAMVLEFAEDYVNITPVHPERNFRGREQVRRNWTSLFAAIPELALEVHDCATGPDEKVWVEWSSSGTRLDGVPVEQAGVAIFTVTDDKLTAVRFYLEPVERESGDVNAAVRAMTAAQAPVPLEP</sequence>
<dbReference type="RefSeq" id="WP_241055762.1">
    <property type="nucleotide sequence ID" value="NZ_JAKZBV010000001.1"/>
</dbReference>
<dbReference type="InterPro" id="IPR032710">
    <property type="entry name" value="NTF2-like_dom_sf"/>
</dbReference>
<dbReference type="Proteomes" id="UP001202922">
    <property type="component" value="Unassembled WGS sequence"/>
</dbReference>
<proteinExistence type="predicted"/>
<dbReference type="Gene3D" id="3.10.450.50">
    <property type="match status" value="1"/>
</dbReference>
<dbReference type="Pfam" id="PF12680">
    <property type="entry name" value="SnoaL_2"/>
    <property type="match status" value="1"/>
</dbReference>
<dbReference type="InterPro" id="IPR037401">
    <property type="entry name" value="SnoaL-like"/>
</dbReference>
<name>A0ABS9U563_9MICC</name>
<reference evidence="2 3" key="1">
    <citation type="submission" date="2022-03" db="EMBL/GenBank/DDBJ databases">
        <title>Sinomonas sp. isolated from a soil.</title>
        <authorList>
            <person name="Han J."/>
            <person name="Kim D.-U."/>
        </authorList>
    </citation>
    <scope>NUCLEOTIDE SEQUENCE [LARGE SCALE GENOMIC DNA]</scope>
    <source>
        <strain evidence="2 3">5-5</strain>
    </source>
</reference>
<protein>
    <submittedName>
        <fullName evidence="2">Nuclear transport factor 2 family protein</fullName>
    </submittedName>
</protein>
<organism evidence="2 3">
    <name type="scientific">Sinomonas terrae</name>
    <dbReference type="NCBI Taxonomy" id="2908838"/>
    <lineage>
        <taxon>Bacteria</taxon>
        <taxon>Bacillati</taxon>
        <taxon>Actinomycetota</taxon>
        <taxon>Actinomycetes</taxon>
        <taxon>Micrococcales</taxon>
        <taxon>Micrococcaceae</taxon>
        <taxon>Sinomonas</taxon>
    </lineage>
</organism>
<accession>A0ABS9U563</accession>
<evidence type="ECO:0000259" key="1">
    <source>
        <dbReference type="Pfam" id="PF12680"/>
    </source>
</evidence>